<evidence type="ECO:0000313" key="3">
    <source>
        <dbReference type="Proteomes" id="UP000777438"/>
    </source>
</evidence>
<gene>
    <name evidence="2" type="ORF">B0T10DRAFT_497944</name>
</gene>
<sequence length="104" mass="11951">MSRPRLINPEGDPEAALHDEDGERWTRLWEHNNALVRLPTKAYLTAISCLHLSPRGAWVVFMFLMFLVGVVFMLLSIRDDFNVLFFLLAAVTFMMLATLGKLRD</sequence>
<keyword evidence="3" id="KW-1185">Reference proteome</keyword>
<feature type="transmembrane region" description="Helical" evidence="1">
    <location>
        <begin position="57"/>
        <end position="77"/>
    </location>
</feature>
<evidence type="ECO:0000256" key="1">
    <source>
        <dbReference type="SAM" id="Phobius"/>
    </source>
</evidence>
<dbReference type="Proteomes" id="UP000777438">
    <property type="component" value="Unassembled WGS sequence"/>
</dbReference>
<reference evidence="2 3" key="1">
    <citation type="journal article" date="2021" name="Nat. Commun.">
        <title>Genetic determinants of endophytism in the Arabidopsis root mycobiome.</title>
        <authorList>
            <person name="Mesny F."/>
            <person name="Miyauchi S."/>
            <person name="Thiergart T."/>
            <person name="Pickel B."/>
            <person name="Atanasova L."/>
            <person name="Karlsson M."/>
            <person name="Huettel B."/>
            <person name="Barry K.W."/>
            <person name="Haridas S."/>
            <person name="Chen C."/>
            <person name="Bauer D."/>
            <person name="Andreopoulos W."/>
            <person name="Pangilinan J."/>
            <person name="LaButti K."/>
            <person name="Riley R."/>
            <person name="Lipzen A."/>
            <person name="Clum A."/>
            <person name="Drula E."/>
            <person name="Henrissat B."/>
            <person name="Kohler A."/>
            <person name="Grigoriev I.V."/>
            <person name="Martin F.M."/>
            <person name="Hacquard S."/>
        </authorList>
    </citation>
    <scope>NUCLEOTIDE SEQUENCE [LARGE SCALE GENOMIC DNA]</scope>
    <source>
        <strain evidence="2 3">MPI-CAGE-CH-0241</strain>
    </source>
</reference>
<keyword evidence="1" id="KW-1133">Transmembrane helix</keyword>
<feature type="transmembrane region" description="Helical" evidence="1">
    <location>
        <begin position="83"/>
        <end position="102"/>
    </location>
</feature>
<keyword evidence="1" id="KW-0472">Membrane</keyword>
<keyword evidence="1" id="KW-0812">Transmembrane</keyword>
<name>A0A9P9AIY8_9HYPO</name>
<accession>A0A9P9AIY8</accession>
<proteinExistence type="predicted"/>
<comment type="caution">
    <text evidence="2">The sequence shown here is derived from an EMBL/GenBank/DDBJ whole genome shotgun (WGS) entry which is preliminary data.</text>
</comment>
<evidence type="ECO:0000313" key="2">
    <source>
        <dbReference type="EMBL" id="KAH6876407.1"/>
    </source>
</evidence>
<dbReference type="EMBL" id="JAGPYM010000035">
    <property type="protein sequence ID" value="KAH6876407.1"/>
    <property type="molecule type" value="Genomic_DNA"/>
</dbReference>
<organism evidence="2 3">
    <name type="scientific">Thelonectria olida</name>
    <dbReference type="NCBI Taxonomy" id="1576542"/>
    <lineage>
        <taxon>Eukaryota</taxon>
        <taxon>Fungi</taxon>
        <taxon>Dikarya</taxon>
        <taxon>Ascomycota</taxon>
        <taxon>Pezizomycotina</taxon>
        <taxon>Sordariomycetes</taxon>
        <taxon>Hypocreomycetidae</taxon>
        <taxon>Hypocreales</taxon>
        <taxon>Nectriaceae</taxon>
        <taxon>Thelonectria</taxon>
    </lineage>
</organism>
<protein>
    <submittedName>
        <fullName evidence="2">Uncharacterized protein</fullName>
    </submittedName>
</protein>
<dbReference type="AlphaFoldDB" id="A0A9P9AIY8"/>